<keyword evidence="1" id="KW-1133">Transmembrane helix</keyword>
<organism evidence="2 3">
    <name type="scientific">Phyllobacterium ifriqiyense</name>
    <dbReference type="NCBI Taxonomy" id="314238"/>
    <lineage>
        <taxon>Bacteria</taxon>
        <taxon>Pseudomonadati</taxon>
        <taxon>Pseudomonadota</taxon>
        <taxon>Alphaproteobacteria</taxon>
        <taxon>Hyphomicrobiales</taxon>
        <taxon>Phyllobacteriaceae</taxon>
        <taxon>Phyllobacterium</taxon>
    </lineage>
</organism>
<dbReference type="Proteomes" id="UP001237780">
    <property type="component" value="Unassembled WGS sequence"/>
</dbReference>
<name>A0ABU0S5I4_9HYPH</name>
<feature type="transmembrane region" description="Helical" evidence="1">
    <location>
        <begin position="28"/>
        <end position="48"/>
    </location>
</feature>
<evidence type="ECO:0000313" key="3">
    <source>
        <dbReference type="Proteomes" id="UP001237780"/>
    </source>
</evidence>
<keyword evidence="1" id="KW-0812">Transmembrane</keyword>
<keyword evidence="3" id="KW-1185">Reference proteome</keyword>
<sequence length="58" mass="6696">MSEKQNEEIEAVWADKSQESKVVWPNGYYQLGFICVAMVLLVMVILALEYDPILSKKF</sequence>
<protein>
    <submittedName>
        <fullName evidence="2">Uncharacterized protein</fullName>
    </submittedName>
</protein>
<keyword evidence="1" id="KW-0472">Membrane</keyword>
<dbReference type="EMBL" id="JAUSZT010000002">
    <property type="protein sequence ID" value="MDQ0996019.1"/>
    <property type="molecule type" value="Genomic_DNA"/>
</dbReference>
<evidence type="ECO:0000313" key="2">
    <source>
        <dbReference type="EMBL" id="MDQ0996019.1"/>
    </source>
</evidence>
<reference evidence="2 3" key="1">
    <citation type="submission" date="2023-07" db="EMBL/GenBank/DDBJ databases">
        <title>Comparative genomics of wheat-associated soil bacteria to identify genetic determinants of phenazine resistance.</title>
        <authorList>
            <person name="Mouncey N."/>
        </authorList>
    </citation>
    <scope>NUCLEOTIDE SEQUENCE [LARGE SCALE GENOMIC DNA]</scope>
    <source>
        <strain evidence="2 3">W4I11</strain>
    </source>
</reference>
<gene>
    <name evidence="2" type="ORF">QFZ34_001196</name>
</gene>
<evidence type="ECO:0000256" key="1">
    <source>
        <dbReference type="SAM" id="Phobius"/>
    </source>
</evidence>
<proteinExistence type="predicted"/>
<comment type="caution">
    <text evidence="2">The sequence shown here is derived from an EMBL/GenBank/DDBJ whole genome shotgun (WGS) entry which is preliminary data.</text>
</comment>
<accession>A0ABU0S5I4</accession>
<dbReference type="RefSeq" id="WP_307278025.1">
    <property type="nucleotide sequence ID" value="NZ_JAUSZT010000002.1"/>
</dbReference>